<accession>J9VKL0</accession>
<dbReference type="GeneID" id="23886295"/>
<dbReference type="RefSeq" id="XP_012047916.1">
    <property type="nucleotide sequence ID" value="XM_012192526.1"/>
</dbReference>
<dbReference type="Proteomes" id="UP000010091">
    <property type="component" value="Chromosome 3"/>
</dbReference>
<dbReference type="VEuPathDB" id="FungiDB:CNAG_02734"/>
<evidence type="ECO:0000313" key="2">
    <source>
        <dbReference type="EMBL" id="AFR93956.2"/>
    </source>
</evidence>
<protein>
    <submittedName>
        <fullName evidence="2">Uncharacterized protein</fullName>
    </submittedName>
</protein>
<dbReference type="InterPro" id="IPR036291">
    <property type="entry name" value="NAD(P)-bd_dom_sf"/>
</dbReference>
<name>J9VKL0_CRYN9</name>
<keyword evidence="3" id="KW-1185">Reference proteome</keyword>
<reference evidence="2 3" key="1">
    <citation type="journal article" date="2014" name="PLoS Genet.">
        <title>Analysis of the genome and transcriptome of Cryptococcus neoformans var. grubii reveals complex RNA expression and microevolution leading to virulence attenuation.</title>
        <authorList>
            <person name="Janbon G."/>
            <person name="Ormerod K.L."/>
            <person name="Paulet D."/>
            <person name="Byrnes E.J.III."/>
            <person name="Yadav V."/>
            <person name="Chatterjee G."/>
            <person name="Mullapudi N."/>
            <person name="Hon C.C."/>
            <person name="Billmyre R.B."/>
            <person name="Brunel F."/>
            <person name="Bahn Y.S."/>
            <person name="Chen W."/>
            <person name="Chen Y."/>
            <person name="Chow E.W."/>
            <person name="Coppee J.Y."/>
            <person name="Floyd-Averette A."/>
            <person name="Gaillardin C."/>
            <person name="Gerik K.J."/>
            <person name="Goldberg J."/>
            <person name="Gonzalez-Hilarion S."/>
            <person name="Gujja S."/>
            <person name="Hamlin J.L."/>
            <person name="Hsueh Y.P."/>
            <person name="Ianiri G."/>
            <person name="Jones S."/>
            <person name="Kodira C.D."/>
            <person name="Kozubowski L."/>
            <person name="Lam W."/>
            <person name="Marra M."/>
            <person name="Mesner L.D."/>
            <person name="Mieczkowski P.A."/>
            <person name="Moyrand F."/>
            <person name="Nielsen K."/>
            <person name="Proux C."/>
            <person name="Rossignol T."/>
            <person name="Schein J.E."/>
            <person name="Sun S."/>
            <person name="Wollschlaeger C."/>
            <person name="Wood I.A."/>
            <person name="Zeng Q."/>
            <person name="Neuveglise C."/>
            <person name="Newlon C.S."/>
            <person name="Perfect J.R."/>
            <person name="Lodge J.K."/>
            <person name="Idnurm A."/>
            <person name="Stajich J.E."/>
            <person name="Kronstad J.W."/>
            <person name="Sanyal K."/>
            <person name="Heitman J."/>
            <person name="Fraser J.A."/>
            <person name="Cuomo C.A."/>
            <person name="Dietrich F.S."/>
        </authorList>
    </citation>
    <scope>NUCLEOTIDE SEQUENCE [LARGE SCALE GENOMIC DNA]</scope>
    <source>
        <strain evidence="3">H99 / ATCC 208821 / CBS 10515 / FGSC 9487</strain>
    </source>
</reference>
<organism evidence="2 3">
    <name type="scientific">Cryptococcus neoformans (strain H99 / ATCC 208821 / CBS 10515 / FGSC 9487)</name>
    <name type="common">Cryptococcus neoformans var. grubii serotype A</name>
    <dbReference type="NCBI Taxonomy" id="235443"/>
    <lineage>
        <taxon>Eukaryota</taxon>
        <taxon>Fungi</taxon>
        <taxon>Dikarya</taxon>
        <taxon>Basidiomycota</taxon>
        <taxon>Agaricomycotina</taxon>
        <taxon>Tremellomycetes</taxon>
        <taxon>Tremellales</taxon>
        <taxon>Cryptococcaceae</taxon>
        <taxon>Cryptococcus</taxon>
        <taxon>Cryptococcus neoformans species complex</taxon>
    </lineage>
</organism>
<dbReference type="KEGG" id="cng:CNAG_02734"/>
<evidence type="ECO:0000256" key="1">
    <source>
        <dbReference type="SAM" id="MobiDB-lite"/>
    </source>
</evidence>
<evidence type="ECO:0000313" key="3">
    <source>
        <dbReference type="Proteomes" id="UP000010091"/>
    </source>
</evidence>
<gene>
    <name evidence="2" type="ORF">CNAG_02734</name>
</gene>
<feature type="region of interest" description="Disordered" evidence="1">
    <location>
        <begin position="1"/>
        <end position="20"/>
    </location>
</feature>
<dbReference type="SUPFAM" id="SSF51735">
    <property type="entry name" value="NAD(P)-binding Rossmann-fold domains"/>
    <property type="match status" value="1"/>
</dbReference>
<dbReference type="AlphaFoldDB" id="J9VKL0"/>
<dbReference type="HOGENOM" id="CLU_2236478_0_0_1"/>
<proteinExistence type="predicted"/>
<sequence>MAPAGVSEGQIAASRHKAMPGAGEGIASGGIHHLSDVRYNRRIAATPLGCSNYLLRNGVFVDILLATVLGITNAAADFLAPTGIRVNSIAPALVYSAIMNNLRTR</sequence>
<dbReference type="EMBL" id="CP003822">
    <property type="protein sequence ID" value="AFR93956.2"/>
    <property type="molecule type" value="Genomic_DNA"/>
</dbReference>